<name>F3QKH8_9BURK</name>
<feature type="compositionally biased region" description="Basic and acidic residues" evidence="1">
    <location>
        <begin position="62"/>
        <end position="78"/>
    </location>
</feature>
<gene>
    <name evidence="3" type="ORF">HMPREF9439_01437</name>
</gene>
<evidence type="ECO:0000313" key="4">
    <source>
        <dbReference type="Proteomes" id="UP000005156"/>
    </source>
</evidence>
<evidence type="ECO:0000256" key="2">
    <source>
        <dbReference type="SAM" id="Phobius"/>
    </source>
</evidence>
<protein>
    <submittedName>
        <fullName evidence="3">Conserved domain protein</fullName>
    </submittedName>
</protein>
<keyword evidence="2" id="KW-0812">Transmembrane</keyword>
<dbReference type="eggNOG" id="ENOG5033WZF">
    <property type="taxonomic scope" value="Bacteria"/>
</dbReference>
<organism evidence="3 4">
    <name type="scientific">Parasutterella excrementihominis YIT 11859</name>
    <dbReference type="NCBI Taxonomy" id="762966"/>
    <lineage>
        <taxon>Bacteria</taxon>
        <taxon>Pseudomonadati</taxon>
        <taxon>Pseudomonadota</taxon>
        <taxon>Betaproteobacteria</taxon>
        <taxon>Burkholderiales</taxon>
        <taxon>Sutterellaceae</taxon>
        <taxon>Parasutterella</taxon>
    </lineage>
</organism>
<proteinExistence type="predicted"/>
<evidence type="ECO:0000313" key="3">
    <source>
        <dbReference type="EMBL" id="EGG54612.1"/>
    </source>
</evidence>
<feature type="transmembrane region" description="Helical" evidence="2">
    <location>
        <begin position="12"/>
        <end position="32"/>
    </location>
</feature>
<accession>F3QKH8</accession>
<keyword evidence="2" id="KW-1133">Transmembrane helix</keyword>
<reference evidence="3 4" key="1">
    <citation type="submission" date="2011-02" db="EMBL/GenBank/DDBJ databases">
        <authorList>
            <person name="Weinstock G."/>
            <person name="Sodergren E."/>
            <person name="Clifton S."/>
            <person name="Fulton L."/>
            <person name="Fulton B."/>
            <person name="Courtney L."/>
            <person name="Fronick C."/>
            <person name="Harrison M."/>
            <person name="Strong C."/>
            <person name="Farmer C."/>
            <person name="Delahaunty K."/>
            <person name="Markovic C."/>
            <person name="Hall O."/>
            <person name="Minx P."/>
            <person name="Tomlinson C."/>
            <person name="Mitreva M."/>
            <person name="Hou S."/>
            <person name="Chen J."/>
            <person name="Wollam A."/>
            <person name="Pepin K.H."/>
            <person name="Johnson M."/>
            <person name="Bhonagiri V."/>
            <person name="Zhang X."/>
            <person name="Suruliraj S."/>
            <person name="Warren W."/>
            <person name="Chinwalla A."/>
            <person name="Mardis E.R."/>
            <person name="Wilson R.K."/>
        </authorList>
    </citation>
    <scope>NUCLEOTIDE SEQUENCE [LARGE SCALE GENOMIC DNA]</scope>
    <source>
        <strain evidence="3 4">YIT 11859</strain>
    </source>
</reference>
<keyword evidence="4" id="KW-1185">Reference proteome</keyword>
<dbReference type="HOGENOM" id="CLU_2274650_0_0_4"/>
<dbReference type="AlphaFoldDB" id="F3QKH8"/>
<evidence type="ECO:0000256" key="1">
    <source>
        <dbReference type="SAM" id="MobiDB-lite"/>
    </source>
</evidence>
<dbReference type="EMBL" id="AFBP01000036">
    <property type="protein sequence ID" value="EGG54612.1"/>
    <property type="molecule type" value="Genomic_DNA"/>
</dbReference>
<keyword evidence="2" id="KW-0472">Membrane</keyword>
<feature type="region of interest" description="Disordered" evidence="1">
    <location>
        <begin position="62"/>
        <end position="102"/>
    </location>
</feature>
<dbReference type="Proteomes" id="UP000005156">
    <property type="component" value="Unassembled WGS sequence"/>
</dbReference>
<comment type="caution">
    <text evidence="3">The sequence shown here is derived from an EMBL/GenBank/DDBJ whole genome shotgun (WGS) entry which is preliminary data.</text>
</comment>
<sequence>MVFTFIGHHMKIRNVAFIAALIGWIALAVYYVTPSESAVAKEIETAPKTVGETLSAIAQSLKHEGEEKRKQLRMDEGKQAPNPTPSAKELPKETKKNPSNQK</sequence>